<dbReference type="Gene3D" id="3.20.20.140">
    <property type="entry name" value="Metal-dependent hydrolases"/>
    <property type="match status" value="1"/>
</dbReference>
<dbReference type="SUPFAM" id="SSF51338">
    <property type="entry name" value="Composite domain of metallo-dependent hydrolases"/>
    <property type="match status" value="1"/>
</dbReference>
<dbReference type="EMBL" id="CP063849">
    <property type="protein sequence ID" value="QOY85755.1"/>
    <property type="molecule type" value="Genomic_DNA"/>
</dbReference>
<feature type="signal peptide" evidence="2">
    <location>
        <begin position="1"/>
        <end position="20"/>
    </location>
</feature>
<sequence length="454" mass="48285">MRQRIFVLTLLACAFIPLQAEVPSLVAIQDARIVTVSGAVIEKGTVVLKDGIIADVGPNAAVPAGAWVVDGKGLTVYPGLIDAFSTWGLPEAPAAAPAAGGRGTQAAAAPGQAAPPRSRGPEDRPGTNSWVMAADLVKNTERRVDLAHSAGFTTAVTFPRQGLVGGHGAIVNLGGETPGAMIVEPDAGLYMSTTPSGYLGYPNSLMGVLAYFRQLWIDANYYKMAKEMYAKSRQTIPRPAYDRALEGVLSSRRLLLPAAGPVQMERMVKLGKELQTPVVLWGVTEGYRMADELKKSGTPVVLNVKWPTRERDRDPDLIDTMKVLEHRDKAPTAPAVLAKAGVKFAVSSDGMESPKDVLKALKKSIDLGLSKEAAIRALTLSAAEIYGVDQRMGSIDKGKMANLVVVKGDLFDERLTIAMIFVDGVKYLPPPDPPQTPGGNGPGNRPSTVDQEEN</sequence>
<feature type="domain" description="Amidohydrolase-related" evidence="3">
    <location>
        <begin position="331"/>
        <end position="424"/>
    </location>
</feature>
<dbReference type="PANTHER" id="PTHR43135">
    <property type="entry name" value="ALPHA-D-RIBOSE 1-METHYLPHOSPHONATE 5-TRIPHOSPHATE DIPHOSPHATASE"/>
    <property type="match status" value="1"/>
</dbReference>
<name>A0A7S7NLI2_PALFE</name>
<reference evidence="4 5" key="1">
    <citation type="submission" date="2020-10" db="EMBL/GenBank/DDBJ databases">
        <title>Complete genome sequence of Paludibaculum fermentans P105T, a facultatively anaerobic acidobacterium capable of dissimilatory Fe(III) reduction.</title>
        <authorList>
            <person name="Dedysh S.N."/>
            <person name="Beletsky A.V."/>
            <person name="Kulichevskaya I.S."/>
            <person name="Mardanov A.V."/>
            <person name="Ravin N.V."/>
        </authorList>
    </citation>
    <scope>NUCLEOTIDE SEQUENCE [LARGE SCALE GENOMIC DNA]</scope>
    <source>
        <strain evidence="4 5">P105</strain>
    </source>
</reference>
<dbReference type="InterPro" id="IPR051781">
    <property type="entry name" value="Metallo-dep_Hydrolase"/>
</dbReference>
<dbReference type="InterPro" id="IPR011059">
    <property type="entry name" value="Metal-dep_hydrolase_composite"/>
</dbReference>
<keyword evidence="5" id="KW-1185">Reference proteome</keyword>
<organism evidence="4 5">
    <name type="scientific">Paludibaculum fermentans</name>
    <dbReference type="NCBI Taxonomy" id="1473598"/>
    <lineage>
        <taxon>Bacteria</taxon>
        <taxon>Pseudomonadati</taxon>
        <taxon>Acidobacteriota</taxon>
        <taxon>Terriglobia</taxon>
        <taxon>Bryobacterales</taxon>
        <taxon>Bryobacteraceae</taxon>
        <taxon>Paludibaculum</taxon>
    </lineage>
</organism>
<dbReference type="Proteomes" id="UP000593892">
    <property type="component" value="Chromosome"/>
</dbReference>
<feature type="compositionally biased region" description="Low complexity" evidence="1">
    <location>
        <begin position="94"/>
        <end position="117"/>
    </location>
</feature>
<dbReference type="GO" id="GO:0016810">
    <property type="term" value="F:hydrolase activity, acting on carbon-nitrogen (but not peptide) bonds"/>
    <property type="evidence" value="ECO:0007669"/>
    <property type="project" value="InterPro"/>
</dbReference>
<accession>A0A7S7NLI2</accession>
<dbReference type="Gene3D" id="2.30.40.10">
    <property type="entry name" value="Urease, subunit C, domain 1"/>
    <property type="match status" value="1"/>
</dbReference>
<evidence type="ECO:0000259" key="3">
    <source>
        <dbReference type="Pfam" id="PF01979"/>
    </source>
</evidence>
<dbReference type="Pfam" id="PF01979">
    <property type="entry name" value="Amidohydro_1"/>
    <property type="match status" value="1"/>
</dbReference>
<dbReference type="InterPro" id="IPR032466">
    <property type="entry name" value="Metal_Hydrolase"/>
</dbReference>
<dbReference type="PANTHER" id="PTHR43135:SF3">
    <property type="entry name" value="ALPHA-D-RIBOSE 1-METHYLPHOSPHONATE 5-TRIPHOSPHATE DIPHOSPHATASE"/>
    <property type="match status" value="1"/>
</dbReference>
<evidence type="ECO:0000313" key="4">
    <source>
        <dbReference type="EMBL" id="QOY85755.1"/>
    </source>
</evidence>
<feature type="region of interest" description="Disordered" evidence="1">
    <location>
        <begin position="94"/>
        <end position="128"/>
    </location>
</feature>
<dbReference type="SUPFAM" id="SSF51556">
    <property type="entry name" value="Metallo-dependent hydrolases"/>
    <property type="match status" value="1"/>
</dbReference>
<dbReference type="KEGG" id="pfer:IRI77_23400"/>
<feature type="region of interest" description="Disordered" evidence="1">
    <location>
        <begin position="428"/>
        <end position="454"/>
    </location>
</feature>
<evidence type="ECO:0000313" key="5">
    <source>
        <dbReference type="Proteomes" id="UP000593892"/>
    </source>
</evidence>
<gene>
    <name evidence="4" type="ORF">IRI77_23400</name>
</gene>
<dbReference type="RefSeq" id="WP_194447425.1">
    <property type="nucleotide sequence ID" value="NZ_CP063849.1"/>
</dbReference>
<evidence type="ECO:0000256" key="1">
    <source>
        <dbReference type="SAM" id="MobiDB-lite"/>
    </source>
</evidence>
<dbReference type="InterPro" id="IPR006680">
    <property type="entry name" value="Amidohydro-rel"/>
</dbReference>
<protein>
    <submittedName>
        <fullName evidence="4">Amidohydrolase family protein</fullName>
    </submittedName>
</protein>
<keyword evidence="4" id="KW-0378">Hydrolase</keyword>
<proteinExistence type="predicted"/>
<keyword evidence="2" id="KW-0732">Signal</keyword>
<evidence type="ECO:0000256" key="2">
    <source>
        <dbReference type="SAM" id="SignalP"/>
    </source>
</evidence>
<dbReference type="AlphaFoldDB" id="A0A7S7NLI2"/>
<feature type="chain" id="PRO_5032400268" evidence="2">
    <location>
        <begin position="21"/>
        <end position="454"/>
    </location>
</feature>